<accession>A0A150WGY1</accession>
<keyword evidence="5" id="KW-0472">Membrane</keyword>
<dbReference type="PANTHER" id="PTHR44858">
    <property type="entry name" value="TETRATRICOPEPTIDE REPEAT PROTEIN 6"/>
    <property type="match status" value="1"/>
</dbReference>
<reference evidence="6 7" key="1">
    <citation type="submission" date="2016-03" db="EMBL/GenBank/DDBJ databases">
        <authorList>
            <person name="Ploux O."/>
        </authorList>
    </citation>
    <scope>NUCLEOTIDE SEQUENCE [LARGE SCALE GENOMIC DNA]</scope>
    <source>
        <strain evidence="6 7">BER2</strain>
    </source>
</reference>
<evidence type="ECO:0008006" key="8">
    <source>
        <dbReference type="Google" id="ProtNLM"/>
    </source>
</evidence>
<dbReference type="OrthoDB" id="5287582at2"/>
<evidence type="ECO:0000256" key="4">
    <source>
        <dbReference type="SAM" id="MobiDB-lite"/>
    </source>
</evidence>
<feature type="repeat" description="TPR" evidence="3">
    <location>
        <begin position="302"/>
        <end position="335"/>
    </location>
</feature>
<dbReference type="Pfam" id="PF13181">
    <property type="entry name" value="TPR_8"/>
    <property type="match status" value="1"/>
</dbReference>
<dbReference type="InterPro" id="IPR019734">
    <property type="entry name" value="TPR_rpt"/>
</dbReference>
<dbReference type="AlphaFoldDB" id="A0A150WGY1"/>
<keyword evidence="1" id="KW-0677">Repeat</keyword>
<dbReference type="InterPro" id="IPR011990">
    <property type="entry name" value="TPR-like_helical_dom_sf"/>
</dbReference>
<dbReference type="Gene3D" id="1.25.40.10">
    <property type="entry name" value="Tetratricopeptide repeat domain"/>
    <property type="match status" value="2"/>
</dbReference>
<feature type="region of interest" description="Disordered" evidence="4">
    <location>
        <begin position="129"/>
        <end position="149"/>
    </location>
</feature>
<dbReference type="Proteomes" id="UP000075391">
    <property type="component" value="Unassembled WGS sequence"/>
</dbReference>
<sequence length="592" mass="66454">MSTDNVNGNEKNWLIKSSTRILGPFTLSEVTEQLRTKQVSIIDEVRLPEGRWSYIRENKVFMDIVKNIREEQDSQSEQTMTQSIAHHTMTRTDIIPVTDDLTPTPVPPNLDLTPPPVRDTGFKDVTPVREQPVSRSTTAPAAAKSYGASGDTRLQGKIRQKSNVLRWSLIGASLLIAGVVVLSLSQKGKKKSLGYEELMSHAIRYKTLGLYEKSLQTYMKATKLKEPDAESQVQMASVLISEDRQSLMGRRILERALVKEGRSRAEIVDAYLGIAVSYMMDGDLKQAEDTLQKAIGHEPFNVSALLNLAIIQQKKGNYGEAMRDFDNIYRKNPNSVLALFGRAMSTVEYAKANSDAGVLQTLVRDIKANVQKTGYLRQELLLFNVYAQNLLGDVDGVNQAVVQFLSQMPGQARNYTHPLHVEWRFTQWDYLEKYCDEIYQKQPPNPELKALRAVCLMEINRDSDAAKLLQEAMAEAPKDAYVLSTQASYLAKIGRLPESTAILKMPELSTLSVKDLLMGDICINTGDVACAQKAYTDAYNKDKQSASALYGLAWVMMRNNDRTAAYDYVRAGLQSEPNFLPLLELRDQLEYE</sequence>
<evidence type="ECO:0000256" key="3">
    <source>
        <dbReference type="PROSITE-ProRule" id="PRU00339"/>
    </source>
</evidence>
<name>A0A150WGY1_BDEBC</name>
<keyword evidence="5" id="KW-1133">Transmembrane helix</keyword>
<keyword evidence="5" id="KW-0812">Transmembrane</keyword>
<evidence type="ECO:0000313" key="6">
    <source>
        <dbReference type="EMBL" id="KYG62081.1"/>
    </source>
</evidence>
<protein>
    <recommendedName>
        <fullName evidence="8">O-linked GlcNAc transferase</fullName>
    </recommendedName>
</protein>
<comment type="caution">
    <text evidence="6">The sequence shown here is derived from an EMBL/GenBank/DDBJ whole genome shotgun (WGS) entry which is preliminary data.</text>
</comment>
<evidence type="ECO:0000256" key="2">
    <source>
        <dbReference type="ARBA" id="ARBA00022803"/>
    </source>
</evidence>
<dbReference type="SUPFAM" id="SSF48452">
    <property type="entry name" value="TPR-like"/>
    <property type="match status" value="2"/>
</dbReference>
<evidence type="ECO:0000256" key="1">
    <source>
        <dbReference type="ARBA" id="ARBA00022737"/>
    </source>
</evidence>
<gene>
    <name evidence="6" type="ORF">AZI85_07725</name>
</gene>
<dbReference type="Pfam" id="PF13432">
    <property type="entry name" value="TPR_16"/>
    <property type="match status" value="1"/>
</dbReference>
<organism evidence="6 7">
    <name type="scientific">Bdellovibrio bacteriovorus</name>
    <dbReference type="NCBI Taxonomy" id="959"/>
    <lineage>
        <taxon>Bacteria</taxon>
        <taxon>Pseudomonadati</taxon>
        <taxon>Bdellovibrionota</taxon>
        <taxon>Bdellovibrionia</taxon>
        <taxon>Bdellovibrionales</taxon>
        <taxon>Pseudobdellovibrionaceae</taxon>
        <taxon>Bdellovibrio</taxon>
    </lineage>
</organism>
<proteinExistence type="predicted"/>
<dbReference type="Pfam" id="PF14559">
    <property type="entry name" value="TPR_19"/>
    <property type="match status" value="1"/>
</dbReference>
<dbReference type="RefSeq" id="WP_063244194.1">
    <property type="nucleotide sequence ID" value="NZ_CP168967.1"/>
</dbReference>
<dbReference type="PANTHER" id="PTHR44858:SF1">
    <property type="entry name" value="UDP-N-ACETYLGLUCOSAMINE--PEPTIDE N-ACETYLGLUCOSAMINYLTRANSFERASE SPINDLY-RELATED"/>
    <property type="match status" value="1"/>
</dbReference>
<dbReference type="SMART" id="SM00028">
    <property type="entry name" value="TPR"/>
    <property type="match status" value="4"/>
</dbReference>
<feature type="transmembrane region" description="Helical" evidence="5">
    <location>
        <begin position="164"/>
        <end position="184"/>
    </location>
</feature>
<evidence type="ECO:0000256" key="5">
    <source>
        <dbReference type="SAM" id="Phobius"/>
    </source>
</evidence>
<dbReference type="InterPro" id="IPR050498">
    <property type="entry name" value="Ycf3"/>
</dbReference>
<dbReference type="PROSITE" id="PS50005">
    <property type="entry name" value="TPR"/>
    <property type="match status" value="2"/>
</dbReference>
<evidence type="ECO:0000313" key="7">
    <source>
        <dbReference type="Proteomes" id="UP000075391"/>
    </source>
</evidence>
<dbReference type="EMBL" id="LUKF01000016">
    <property type="protein sequence ID" value="KYG62081.1"/>
    <property type="molecule type" value="Genomic_DNA"/>
</dbReference>
<feature type="repeat" description="TPR" evidence="3">
    <location>
        <begin position="268"/>
        <end position="301"/>
    </location>
</feature>
<keyword evidence="2 3" id="KW-0802">TPR repeat</keyword>